<comment type="caution">
    <text evidence="2">The sequence shown here is derived from an EMBL/GenBank/DDBJ whole genome shotgun (WGS) entry which is preliminary data.</text>
</comment>
<protein>
    <submittedName>
        <fullName evidence="2">Uncharacterized protein</fullName>
    </submittedName>
</protein>
<reference evidence="2 3" key="1">
    <citation type="submission" date="2023-03" db="EMBL/GenBank/DDBJ databases">
        <title>High recombination rates correlate with genetic variation in Cardiocondyla obscurior ants.</title>
        <authorList>
            <person name="Errbii M."/>
        </authorList>
    </citation>
    <scope>NUCLEOTIDE SEQUENCE [LARGE SCALE GENOMIC DNA]</scope>
    <source>
        <strain evidence="2">Alpha-2009</strain>
        <tissue evidence="2">Whole body</tissue>
    </source>
</reference>
<sequence length="170" mass="19206">MVDSFRSGDGGKGEADFSTSGESLRDSRPFLAPLFFATNFFFTSDCDPLNASLLQSDKLESKYIYEIARRFSTLVESTADCIFRFGDPFILKRFFPSFLLQSDLQCPRFDSGDRSNFYRTVVPKGREIVGLKGSVLPQEFRCTCAQIIYVRDLVRRVVGIFLENPSSDVA</sequence>
<proteinExistence type="predicted"/>
<dbReference type="Proteomes" id="UP001430953">
    <property type="component" value="Unassembled WGS sequence"/>
</dbReference>
<dbReference type="EMBL" id="JADYXP020000008">
    <property type="protein sequence ID" value="KAL0118507.1"/>
    <property type="molecule type" value="Genomic_DNA"/>
</dbReference>
<dbReference type="AlphaFoldDB" id="A0AAW2FWC6"/>
<feature type="region of interest" description="Disordered" evidence="1">
    <location>
        <begin position="1"/>
        <end position="24"/>
    </location>
</feature>
<accession>A0AAW2FWC6</accession>
<evidence type="ECO:0000313" key="2">
    <source>
        <dbReference type="EMBL" id="KAL0118507.1"/>
    </source>
</evidence>
<gene>
    <name evidence="2" type="ORF">PUN28_009284</name>
</gene>
<evidence type="ECO:0000256" key="1">
    <source>
        <dbReference type="SAM" id="MobiDB-lite"/>
    </source>
</evidence>
<keyword evidence="3" id="KW-1185">Reference proteome</keyword>
<organism evidence="2 3">
    <name type="scientific">Cardiocondyla obscurior</name>
    <dbReference type="NCBI Taxonomy" id="286306"/>
    <lineage>
        <taxon>Eukaryota</taxon>
        <taxon>Metazoa</taxon>
        <taxon>Ecdysozoa</taxon>
        <taxon>Arthropoda</taxon>
        <taxon>Hexapoda</taxon>
        <taxon>Insecta</taxon>
        <taxon>Pterygota</taxon>
        <taxon>Neoptera</taxon>
        <taxon>Endopterygota</taxon>
        <taxon>Hymenoptera</taxon>
        <taxon>Apocrita</taxon>
        <taxon>Aculeata</taxon>
        <taxon>Formicoidea</taxon>
        <taxon>Formicidae</taxon>
        <taxon>Myrmicinae</taxon>
        <taxon>Cardiocondyla</taxon>
    </lineage>
</organism>
<evidence type="ECO:0000313" key="3">
    <source>
        <dbReference type="Proteomes" id="UP001430953"/>
    </source>
</evidence>
<name>A0AAW2FWC6_9HYME</name>